<keyword evidence="4" id="KW-0720">Serine protease</keyword>
<dbReference type="SUPFAM" id="SSF52096">
    <property type="entry name" value="ClpP/crotonase"/>
    <property type="match status" value="1"/>
</dbReference>
<evidence type="ECO:0000256" key="3">
    <source>
        <dbReference type="ARBA" id="ARBA00022801"/>
    </source>
</evidence>
<evidence type="ECO:0000256" key="4">
    <source>
        <dbReference type="ARBA" id="ARBA00022825"/>
    </source>
</evidence>
<dbReference type="PANTHER" id="PTHR33209:SF1">
    <property type="entry name" value="PEPTIDASE S49 DOMAIN-CONTAINING PROTEIN"/>
    <property type="match status" value="1"/>
</dbReference>
<evidence type="ECO:0000313" key="7">
    <source>
        <dbReference type="Proteomes" id="UP001595711"/>
    </source>
</evidence>
<dbReference type="RefSeq" id="WP_379722009.1">
    <property type="nucleotide sequence ID" value="NZ_JBHRYJ010000001.1"/>
</dbReference>
<dbReference type="Pfam" id="PF01343">
    <property type="entry name" value="Peptidase_S49"/>
    <property type="match status" value="1"/>
</dbReference>
<dbReference type="Gene3D" id="6.20.330.10">
    <property type="match status" value="1"/>
</dbReference>
<dbReference type="InterPro" id="IPR029045">
    <property type="entry name" value="ClpP/crotonase-like_dom_sf"/>
</dbReference>
<dbReference type="PANTHER" id="PTHR33209">
    <property type="entry name" value="PROTEASE 4"/>
    <property type="match status" value="1"/>
</dbReference>
<organism evidence="6 7">
    <name type="scientific">Ferrovibrio xuzhouensis</name>
    <dbReference type="NCBI Taxonomy" id="1576914"/>
    <lineage>
        <taxon>Bacteria</taxon>
        <taxon>Pseudomonadati</taxon>
        <taxon>Pseudomonadota</taxon>
        <taxon>Alphaproteobacteria</taxon>
        <taxon>Rhodospirillales</taxon>
        <taxon>Rhodospirillaceae</taxon>
        <taxon>Ferrovibrio</taxon>
    </lineage>
</organism>
<protein>
    <submittedName>
        <fullName evidence="6">S49 family peptidase</fullName>
        <ecNumber evidence="6">3.4.21.-</ecNumber>
    </submittedName>
</protein>
<sequence>MPNVPTAFPLIAQRLFNRALMIRPEKAELIVAALASRLGIARLDIMDPNGVRTLQAGEFQALLSDDLGLPGEYRGYDVTDGVAVIPVEGTLVNKLGTLRPWSGMTGYDGIRASYLNALEDSDVRAIAFDIDSPGGEVSGCFDLVDLIYQNRGIKPCWAILTDMACSAAYAIASACDEISLPRTGFAGSVGACTMHVDWSKALSEDGIGVTLIFGGAHKVDGNPYQPLPADVRDSIQSEIDTVVNLFVETVARNRDIPADKIRATEARVYMGQAAVDVGLADQVEASDEAFEALLATLKSPT</sequence>
<reference evidence="7" key="1">
    <citation type="journal article" date="2019" name="Int. J. Syst. Evol. Microbiol.">
        <title>The Global Catalogue of Microorganisms (GCM) 10K type strain sequencing project: providing services to taxonomists for standard genome sequencing and annotation.</title>
        <authorList>
            <consortium name="The Broad Institute Genomics Platform"/>
            <consortium name="The Broad Institute Genome Sequencing Center for Infectious Disease"/>
            <person name="Wu L."/>
            <person name="Ma J."/>
        </authorList>
    </citation>
    <scope>NUCLEOTIDE SEQUENCE [LARGE SCALE GENOMIC DNA]</scope>
    <source>
        <strain evidence="7">KCTC 42182</strain>
    </source>
</reference>
<dbReference type="EMBL" id="JBHRYJ010000001">
    <property type="protein sequence ID" value="MFC3674668.1"/>
    <property type="molecule type" value="Genomic_DNA"/>
</dbReference>
<evidence type="ECO:0000256" key="2">
    <source>
        <dbReference type="ARBA" id="ARBA00022670"/>
    </source>
</evidence>
<gene>
    <name evidence="6" type="ORF">ACFOOQ_03875</name>
</gene>
<dbReference type="Gene3D" id="3.90.226.10">
    <property type="entry name" value="2-enoyl-CoA Hydratase, Chain A, domain 1"/>
    <property type="match status" value="1"/>
</dbReference>
<dbReference type="Proteomes" id="UP001595711">
    <property type="component" value="Unassembled WGS sequence"/>
</dbReference>
<comment type="caution">
    <text evidence="6">The sequence shown here is derived from an EMBL/GenBank/DDBJ whole genome shotgun (WGS) entry which is preliminary data.</text>
</comment>
<feature type="domain" description="Peptidase S49" evidence="5">
    <location>
        <begin position="152"/>
        <end position="293"/>
    </location>
</feature>
<proteinExistence type="inferred from homology"/>
<accession>A0ABV7VER8</accession>
<dbReference type="CDD" id="cd07022">
    <property type="entry name" value="S49_Sppa_36K_type"/>
    <property type="match status" value="1"/>
</dbReference>
<dbReference type="EC" id="3.4.21.-" evidence="6"/>
<comment type="similarity">
    <text evidence="1">Belongs to the peptidase S49 family.</text>
</comment>
<keyword evidence="2" id="KW-0645">Protease</keyword>
<keyword evidence="3 6" id="KW-0378">Hydrolase</keyword>
<evidence type="ECO:0000313" key="6">
    <source>
        <dbReference type="EMBL" id="MFC3674668.1"/>
    </source>
</evidence>
<evidence type="ECO:0000256" key="1">
    <source>
        <dbReference type="ARBA" id="ARBA00008683"/>
    </source>
</evidence>
<name>A0ABV7VER8_9PROT</name>
<evidence type="ECO:0000259" key="5">
    <source>
        <dbReference type="Pfam" id="PF01343"/>
    </source>
</evidence>
<dbReference type="InterPro" id="IPR033855">
    <property type="entry name" value="Protein_C"/>
</dbReference>
<keyword evidence="7" id="KW-1185">Reference proteome</keyword>
<dbReference type="GO" id="GO:0016787">
    <property type="term" value="F:hydrolase activity"/>
    <property type="evidence" value="ECO:0007669"/>
    <property type="project" value="UniProtKB-KW"/>
</dbReference>
<dbReference type="InterPro" id="IPR002142">
    <property type="entry name" value="Peptidase_S49"/>
</dbReference>